<proteinExistence type="predicted"/>
<feature type="compositionally biased region" description="Low complexity" evidence="1">
    <location>
        <begin position="37"/>
        <end position="49"/>
    </location>
</feature>
<feature type="chain" id="PRO_5001973438" description="Secreted protein" evidence="2">
    <location>
        <begin position="21"/>
        <end position="169"/>
    </location>
</feature>
<organism evidence="3 4">
    <name type="scientific">Lysobacter defluvii IMMIB APB-9 = DSM 18482</name>
    <dbReference type="NCBI Taxonomy" id="1385515"/>
    <lineage>
        <taxon>Bacteria</taxon>
        <taxon>Pseudomonadati</taxon>
        <taxon>Pseudomonadota</taxon>
        <taxon>Gammaproteobacteria</taxon>
        <taxon>Lysobacterales</taxon>
        <taxon>Lysobacteraceae</taxon>
        <taxon>Novilysobacter</taxon>
    </lineage>
</organism>
<dbReference type="eggNOG" id="ENOG502ZP00">
    <property type="taxonomic scope" value="Bacteria"/>
</dbReference>
<dbReference type="Proteomes" id="UP000030003">
    <property type="component" value="Unassembled WGS sequence"/>
</dbReference>
<gene>
    <name evidence="3" type="ORF">N791_07120</name>
</gene>
<sequence length="169" mass="17152">MTYKPMHLALAAAVVAVALAGCNREAERTDAGELSQAPAAPATTPAPAGTMPPPATTAPETAVNVTSVTLGTEAGADRSIANPTTTFGADDPVVVSVQTDGAASNVEIGARLIYQDGQVAGEERQALNTTGQETTNITFDNASAWPAGTYTVEVMVDGVRADSTSFTVQ</sequence>
<name>A0A0A0MAE8_9GAMM</name>
<reference evidence="3 4" key="1">
    <citation type="submission" date="2013-08" db="EMBL/GenBank/DDBJ databases">
        <title>Genomic analysis of Lysobacter defluvii.</title>
        <authorList>
            <person name="Wang Q."/>
            <person name="Wang G."/>
        </authorList>
    </citation>
    <scope>NUCLEOTIDE SEQUENCE [LARGE SCALE GENOMIC DNA]</scope>
    <source>
        <strain evidence="3 4">IMMIB APB-9</strain>
    </source>
</reference>
<protein>
    <recommendedName>
        <fullName evidence="5">Secreted protein</fullName>
    </recommendedName>
</protein>
<dbReference type="EMBL" id="AVBH01000035">
    <property type="protein sequence ID" value="KGO99027.1"/>
    <property type="molecule type" value="Genomic_DNA"/>
</dbReference>
<dbReference type="RefSeq" id="WP_027070387.1">
    <property type="nucleotide sequence ID" value="NZ_AUHT01000012.1"/>
</dbReference>
<dbReference type="STRING" id="1385515.GCA_000423325_02386"/>
<evidence type="ECO:0000313" key="4">
    <source>
        <dbReference type="Proteomes" id="UP000030003"/>
    </source>
</evidence>
<feature type="region of interest" description="Disordered" evidence="1">
    <location>
        <begin position="29"/>
        <end position="59"/>
    </location>
</feature>
<comment type="caution">
    <text evidence="3">The sequence shown here is derived from an EMBL/GenBank/DDBJ whole genome shotgun (WGS) entry which is preliminary data.</text>
</comment>
<keyword evidence="4" id="KW-1185">Reference proteome</keyword>
<dbReference type="OrthoDB" id="6008970at2"/>
<dbReference type="AlphaFoldDB" id="A0A0A0MAE8"/>
<evidence type="ECO:0000313" key="3">
    <source>
        <dbReference type="EMBL" id="KGO99027.1"/>
    </source>
</evidence>
<evidence type="ECO:0008006" key="5">
    <source>
        <dbReference type="Google" id="ProtNLM"/>
    </source>
</evidence>
<keyword evidence="2" id="KW-0732">Signal</keyword>
<feature type="signal peptide" evidence="2">
    <location>
        <begin position="1"/>
        <end position="20"/>
    </location>
</feature>
<evidence type="ECO:0000256" key="1">
    <source>
        <dbReference type="SAM" id="MobiDB-lite"/>
    </source>
</evidence>
<dbReference type="PROSITE" id="PS51257">
    <property type="entry name" value="PROKAR_LIPOPROTEIN"/>
    <property type="match status" value="1"/>
</dbReference>
<evidence type="ECO:0000256" key="2">
    <source>
        <dbReference type="SAM" id="SignalP"/>
    </source>
</evidence>
<accession>A0A0A0MAE8</accession>